<feature type="disulfide bond" evidence="2">
    <location>
        <begin position="195"/>
        <end position="270"/>
    </location>
</feature>
<proteinExistence type="predicted"/>
<name>A0A7W7WTQ3_9PSEU</name>
<evidence type="ECO:0000313" key="5">
    <source>
        <dbReference type="Proteomes" id="UP000542674"/>
    </source>
</evidence>
<sequence>MDGAVAEEPASVEWVALGDSYTAGGFVGEQRSGNGCDRTVGAYPEQVGGRLGGDLVRLVDVSCGNATISDLHLTSQVPASPVGTPEGGWAAVAPQLEPVSADTAVVTIGVGGNSVPLGGLVMSCLLLGAGFPDDATPCRDAHTSGGDGQETIDQVLDRVASEYVELLEAVRAKAPSAAVITVGYPTIFPADASSCGREDTTAFAANVNDTLLSITHGDIEWLGQVVAELNTVIKDATEYVGAFRFVDTATSSVGHDVCQDAYDKWVEGVCGSAEWFWPSSITLGKPPMSFTLTCTDDTSATIVHPNLNGHRHVADLVEPVIREAVG</sequence>
<accession>A0A7W7WTQ3</accession>
<feature type="disulfide bond" evidence="2">
    <location>
        <begin position="36"/>
        <end position="63"/>
    </location>
</feature>
<dbReference type="PANTHER" id="PTHR37981:SF1">
    <property type="entry name" value="SGNH HYDROLASE-TYPE ESTERASE DOMAIN-CONTAINING PROTEIN"/>
    <property type="match status" value="1"/>
</dbReference>
<reference evidence="4 5" key="1">
    <citation type="submission" date="2020-08" db="EMBL/GenBank/DDBJ databases">
        <title>Sequencing the genomes of 1000 actinobacteria strains.</title>
        <authorList>
            <person name="Klenk H.-P."/>
        </authorList>
    </citation>
    <scope>NUCLEOTIDE SEQUENCE [LARGE SCALE GENOMIC DNA]</scope>
    <source>
        <strain evidence="4 5">DSM 45084</strain>
    </source>
</reference>
<evidence type="ECO:0000256" key="1">
    <source>
        <dbReference type="PIRSR" id="PIRSR637460-1"/>
    </source>
</evidence>
<feature type="domain" description="SGNH hydrolase-type esterase" evidence="3">
    <location>
        <begin position="16"/>
        <end position="311"/>
    </location>
</feature>
<keyword evidence="5" id="KW-1185">Reference proteome</keyword>
<dbReference type="GO" id="GO:0019433">
    <property type="term" value="P:triglyceride catabolic process"/>
    <property type="evidence" value="ECO:0007669"/>
    <property type="project" value="TreeGrafter"/>
</dbReference>
<dbReference type="GO" id="GO:0004806">
    <property type="term" value="F:triacylglycerol lipase activity"/>
    <property type="evidence" value="ECO:0007669"/>
    <property type="project" value="TreeGrafter"/>
</dbReference>
<evidence type="ECO:0000259" key="3">
    <source>
        <dbReference type="Pfam" id="PF13472"/>
    </source>
</evidence>
<evidence type="ECO:0000313" key="4">
    <source>
        <dbReference type="EMBL" id="MBB4963406.1"/>
    </source>
</evidence>
<dbReference type="EMBL" id="JACHJS010000001">
    <property type="protein sequence ID" value="MBB4963406.1"/>
    <property type="molecule type" value="Genomic_DNA"/>
</dbReference>
<comment type="caution">
    <text evidence="4">The sequence shown here is derived from an EMBL/GenBank/DDBJ whole genome shotgun (WGS) entry which is preliminary data.</text>
</comment>
<dbReference type="InterPro" id="IPR013830">
    <property type="entry name" value="SGNH_hydro"/>
</dbReference>
<evidence type="ECO:0000256" key="2">
    <source>
        <dbReference type="PIRSR" id="PIRSR637460-2"/>
    </source>
</evidence>
<dbReference type="InterPro" id="IPR037460">
    <property type="entry name" value="SEST-like"/>
</dbReference>
<dbReference type="SUPFAM" id="SSF52266">
    <property type="entry name" value="SGNH hydrolase"/>
    <property type="match status" value="1"/>
</dbReference>
<feature type="active site" description="Nucleophile" evidence="1">
    <location>
        <position position="20"/>
    </location>
</feature>
<feature type="disulfide bond" evidence="2">
    <location>
        <begin position="124"/>
        <end position="138"/>
    </location>
</feature>
<keyword evidence="2" id="KW-1015">Disulfide bond</keyword>
<organism evidence="4 5">
    <name type="scientific">Saccharothrix violaceirubra</name>
    <dbReference type="NCBI Taxonomy" id="413306"/>
    <lineage>
        <taxon>Bacteria</taxon>
        <taxon>Bacillati</taxon>
        <taxon>Actinomycetota</taxon>
        <taxon>Actinomycetes</taxon>
        <taxon>Pseudonocardiales</taxon>
        <taxon>Pseudonocardiaceae</taxon>
        <taxon>Saccharothrix</taxon>
    </lineage>
</organism>
<dbReference type="RefSeq" id="WP_184666186.1">
    <property type="nucleotide sequence ID" value="NZ_BAABAI010000036.1"/>
</dbReference>
<dbReference type="Pfam" id="PF13472">
    <property type="entry name" value="Lipase_GDSL_2"/>
    <property type="match status" value="1"/>
</dbReference>
<dbReference type="Gene3D" id="3.40.50.1110">
    <property type="entry name" value="SGNH hydrolase"/>
    <property type="match status" value="1"/>
</dbReference>
<gene>
    <name evidence="4" type="ORF">F4559_000765</name>
</gene>
<dbReference type="AlphaFoldDB" id="A0A7W7WTQ3"/>
<dbReference type="CDD" id="cd01823">
    <property type="entry name" value="SEST_like"/>
    <property type="match status" value="1"/>
</dbReference>
<feature type="active site" evidence="1">
    <location>
        <position position="304"/>
    </location>
</feature>
<dbReference type="Proteomes" id="UP000542674">
    <property type="component" value="Unassembled WGS sequence"/>
</dbReference>
<dbReference type="InterPro" id="IPR036514">
    <property type="entry name" value="SGNH_hydro_sf"/>
</dbReference>
<protein>
    <submittedName>
        <fullName evidence="4">Lysophospholipase L1-like esterase</fullName>
    </submittedName>
</protein>
<dbReference type="PANTHER" id="PTHR37981">
    <property type="entry name" value="LIPASE 2"/>
    <property type="match status" value="1"/>
</dbReference>